<comment type="caution">
    <text evidence="2">The sequence shown here is derived from an EMBL/GenBank/DDBJ whole genome shotgun (WGS) entry which is preliminary data.</text>
</comment>
<reference evidence="2 3" key="1">
    <citation type="submission" date="2023-07" db="EMBL/GenBank/DDBJ databases">
        <title>Sorghum-associated microbial communities from plants grown in Nebraska, USA.</title>
        <authorList>
            <person name="Schachtman D."/>
        </authorList>
    </citation>
    <scope>NUCLEOTIDE SEQUENCE [LARGE SCALE GENOMIC DNA]</scope>
    <source>
        <strain evidence="2 3">DS2154</strain>
    </source>
</reference>
<keyword evidence="1" id="KW-1133">Transmembrane helix</keyword>
<dbReference type="EMBL" id="JAVDRL010000001">
    <property type="protein sequence ID" value="MDR6529543.1"/>
    <property type="molecule type" value="Genomic_DNA"/>
</dbReference>
<gene>
    <name evidence="2" type="ORF">J2800_000258</name>
</gene>
<sequence>MSFTPELLWGPAILLILTALVWGMVRYRQRNRANDAVTEEATEKLYDDPMTYDDKRKDLEKKLKRS</sequence>
<organism evidence="2 3">
    <name type="scientific">Caulobacter rhizosphaerae</name>
    <dbReference type="NCBI Taxonomy" id="2010972"/>
    <lineage>
        <taxon>Bacteria</taxon>
        <taxon>Pseudomonadati</taxon>
        <taxon>Pseudomonadota</taxon>
        <taxon>Alphaproteobacteria</taxon>
        <taxon>Caulobacterales</taxon>
        <taxon>Caulobacteraceae</taxon>
        <taxon>Caulobacter</taxon>
    </lineage>
</organism>
<feature type="transmembrane region" description="Helical" evidence="1">
    <location>
        <begin position="6"/>
        <end position="25"/>
    </location>
</feature>
<proteinExistence type="predicted"/>
<keyword evidence="3" id="KW-1185">Reference proteome</keyword>
<dbReference type="RefSeq" id="WP_310028480.1">
    <property type="nucleotide sequence ID" value="NZ_JAVDRL010000001.1"/>
</dbReference>
<evidence type="ECO:0000313" key="2">
    <source>
        <dbReference type="EMBL" id="MDR6529543.1"/>
    </source>
</evidence>
<protein>
    <submittedName>
        <fullName evidence="2">Cytochrome c-type biogenesis protein CcmH/NrfF</fullName>
    </submittedName>
</protein>
<evidence type="ECO:0000256" key="1">
    <source>
        <dbReference type="SAM" id="Phobius"/>
    </source>
</evidence>
<name>A0ABU1MTX2_9CAUL</name>
<keyword evidence="1" id="KW-0472">Membrane</keyword>
<keyword evidence="1" id="KW-0812">Transmembrane</keyword>
<evidence type="ECO:0000313" key="3">
    <source>
        <dbReference type="Proteomes" id="UP001262754"/>
    </source>
</evidence>
<dbReference type="Proteomes" id="UP001262754">
    <property type="component" value="Unassembled WGS sequence"/>
</dbReference>
<accession>A0ABU1MTX2</accession>